<evidence type="ECO:0000313" key="12">
    <source>
        <dbReference type="Proteomes" id="UP000478008"/>
    </source>
</evidence>
<keyword evidence="8 10" id="KW-0418">Kinase</keyword>
<dbReference type="PANTHER" id="PTHR14456:SF2">
    <property type="entry name" value="INOSITOL-PENTAKISPHOSPHATE 2-KINASE"/>
    <property type="match status" value="1"/>
</dbReference>
<gene>
    <name evidence="11" type="ORF">DEBR0S5_03444G</name>
</gene>
<keyword evidence="7 10" id="KW-0547">Nucleotide-binding</keyword>
<accession>A0A3F2Y7Q1</accession>
<organism evidence="11 12">
    <name type="scientific">Dekkera bruxellensis</name>
    <name type="common">Brettanomyces custersii</name>
    <dbReference type="NCBI Taxonomy" id="5007"/>
    <lineage>
        <taxon>Eukaryota</taxon>
        <taxon>Fungi</taxon>
        <taxon>Dikarya</taxon>
        <taxon>Ascomycota</taxon>
        <taxon>Saccharomycotina</taxon>
        <taxon>Pichiomycetes</taxon>
        <taxon>Pichiales</taxon>
        <taxon>Pichiaceae</taxon>
        <taxon>Brettanomyces</taxon>
    </lineage>
</organism>
<keyword evidence="12" id="KW-1185">Reference proteome</keyword>
<dbReference type="EMBL" id="CABFWN010000005">
    <property type="protein sequence ID" value="VUG19467.1"/>
    <property type="molecule type" value="Genomic_DNA"/>
</dbReference>
<evidence type="ECO:0000256" key="10">
    <source>
        <dbReference type="RuleBase" id="RU364126"/>
    </source>
</evidence>
<comment type="similarity">
    <text evidence="3">Belongs to the IPK1 type 1 family.</text>
</comment>
<comment type="catalytic activity">
    <reaction evidence="1 10">
        <text>1D-myo-inositol 1,3,4,5,6-pentakisphosphate + ATP = 1D-myo-inositol hexakisphosphate + ADP + H(+)</text>
        <dbReference type="Rhea" id="RHEA:20313"/>
        <dbReference type="ChEBI" id="CHEBI:15378"/>
        <dbReference type="ChEBI" id="CHEBI:30616"/>
        <dbReference type="ChEBI" id="CHEBI:57733"/>
        <dbReference type="ChEBI" id="CHEBI:58130"/>
        <dbReference type="ChEBI" id="CHEBI:456216"/>
        <dbReference type="EC" id="2.7.1.158"/>
    </reaction>
</comment>
<evidence type="ECO:0000256" key="8">
    <source>
        <dbReference type="ARBA" id="ARBA00022777"/>
    </source>
</evidence>
<dbReference type="InterPro" id="IPR009286">
    <property type="entry name" value="Ins_P5_2-kin"/>
</dbReference>
<keyword evidence="6 10" id="KW-0808">Transferase</keyword>
<dbReference type="EC" id="2.7.1.158" evidence="4 10"/>
<name>A0A3F2Y7Q1_DEKBR</name>
<reference evidence="11 12" key="1">
    <citation type="submission" date="2019-07" db="EMBL/GenBank/DDBJ databases">
        <authorList>
            <person name="Friedrich A."/>
            <person name="Schacherer J."/>
        </authorList>
    </citation>
    <scope>NUCLEOTIDE SEQUENCE [LARGE SCALE GENOMIC DNA]</scope>
</reference>
<dbReference type="STRING" id="5007.A0A3F2Y7Q1"/>
<proteinExistence type="inferred from homology"/>
<dbReference type="AlphaFoldDB" id="A0A3F2Y7Q1"/>
<keyword evidence="9 10" id="KW-0067">ATP-binding</keyword>
<evidence type="ECO:0000256" key="4">
    <source>
        <dbReference type="ARBA" id="ARBA00012023"/>
    </source>
</evidence>
<evidence type="ECO:0000256" key="1">
    <source>
        <dbReference type="ARBA" id="ARBA00001774"/>
    </source>
</evidence>
<dbReference type="GO" id="GO:0005524">
    <property type="term" value="F:ATP binding"/>
    <property type="evidence" value="ECO:0007669"/>
    <property type="project" value="UniProtKB-KW"/>
</dbReference>
<evidence type="ECO:0000256" key="7">
    <source>
        <dbReference type="ARBA" id="ARBA00022741"/>
    </source>
</evidence>
<evidence type="ECO:0000313" key="11">
    <source>
        <dbReference type="EMBL" id="VUG19467.1"/>
    </source>
</evidence>
<dbReference type="PANTHER" id="PTHR14456">
    <property type="entry name" value="INOSITOL POLYPHOSPHATE KINASE 1"/>
    <property type="match status" value="1"/>
</dbReference>
<evidence type="ECO:0000256" key="3">
    <source>
        <dbReference type="ARBA" id="ARBA00008305"/>
    </source>
</evidence>
<protein>
    <recommendedName>
        <fullName evidence="5 10">Inositol-pentakisphosphate 2-kinase</fullName>
        <ecNumber evidence="4 10">2.7.1.158</ecNumber>
    </recommendedName>
</protein>
<dbReference type="Gene3D" id="3.30.200.110">
    <property type="entry name" value="Inositol-pentakisphosphate 2-kinase, N-lobe"/>
    <property type="match status" value="1"/>
</dbReference>
<sequence length="327" mass="38494">MCDYNTLKLKDYNLWKYTAKGSANAVYRYNGPHNPLFTHKVIRVRLTSCELLTKEVFEFMNSSKLEKLREYIPRTDILSVDRQFMDNLQRQSPASVKLNRLETDVLLLDDIFTHKISAYHEICLSKYYKFYIFKKEDQKEFILEFKPKWLYKPPAFFKTCRNCAQSILKKQKFSNCTLLLLSMPEGVRIWCRNLQNELERQGYNIAVYDSLFQVISEHYDLIEILYKLENKNCNDMHNTLRQLSSPKGVTDVIRNSMSLRDVSITINLSSHEVHVLDIDPKPTSKWKKWKEQEIKNSPLYLCESNCSLNSEGDTVNVATNPHCPVKF</sequence>
<dbReference type="GO" id="GO:0005634">
    <property type="term" value="C:nucleus"/>
    <property type="evidence" value="ECO:0007669"/>
    <property type="project" value="TreeGrafter"/>
</dbReference>
<comment type="function">
    <text evidence="10">Phosphorylates Ins(1,3,4,5,6)P5 at position 2 to form Ins(1,2,3,4,5,6)P6 (InsP6 or phytate).</text>
</comment>
<dbReference type="InterPro" id="IPR043001">
    <property type="entry name" value="IP5_2-K_N_lobe"/>
</dbReference>
<comment type="function">
    <text evidence="2">Has kinase activity and phosphorylates inositol-1,3,4,5,6-pentakisphosphate (Ins(1,3,4,5,6)P5) to produce 1,2,3,4,5,6-hexakisphosphate (InsP6), also known as phytate.</text>
</comment>
<evidence type="ECO:0000256" key="2">
    <source>
        <dbReference type="ARBA" id="ARBA00003979"/>
    </source>
</evidence>
<comment type="domain">
    <text evidence="10">The EXKPK motif is conserved in inositol-pentakisphosphate 2-kinases of both family 1 and 2.</text>
</comment>
<dbReference type="GO" id="GO:0035299">
    <property type="term" value="F:inositol-1,3,4,5,6-pentakisphosphate 2-kinase activity"/>
    <property type="evidence" value="ECO:0007669"/>
    <property type="project" value="UniProtKB-EC"/>
</dbReference>
<evidence type="ECO:0000256" key="6">
    <source>
        <dbReference type="ARBA" id="ARBA00022679"/>
    </source>
</evidence>
<dbReference type="GO" id="GO:0032958">
    <property type="term" value="P:inositol phosphate biosynthetic process"/>
    <property type="evidence" value="ECO:0007669"/>
    <property type="project" value="TreeGrafter"/>
</dbReference>
<evidence type="ECO:0000256" key="5">
    <source>
        <dbReference type="ARBA" id="ARBA00014846"/>
    </source>
</evidence>
<dbReference type="Pfam" id="PF06090">
    <property type="entry name" value="Ins_P5_2-kin"/>
    <property type="match status" value="1"/>
</dbReference>
<evidence type="ECO:0000256" key="9">
    <source>
        <dbReference type="ARBA" id="ARBA00022840"/>
    </source>
</evidence>
<dbReference type="Proteomes" id="UP000478008">
    <property type="component" value="Unassembled WGS sequence"/>
</dbReference>